<dbReference type="RefSeq" id="WP_169147616.1">
    <property type="nucleotide sequence ID" value="NZ_JABBGA010000021.1"/>
</dbReference>
<dbReference type="NCBIfam" id="TIGR00229">
    <property type="entry name" value="sensory_box"/>
    <property type="match status" value="1"/>
</dbReference>
<dbReference type="PROSITE" id="PS50112">
    <property type="entry name" value="PAS"/>
    <property type="match status" value="2"/>
</dbReference>
<proteinExistence type="predicted"/>
<dbReference type="EC" id="2.7.13.3" evidence="2"/>
<dbReference type="InterPro" id="IPR004358">
    <property type="entry name" value="Sig_transdc_His_kin-like_C"/>
</dbReference>
<feature type="domain" description="PAS" evidence="6">
    <location>
        <begin position="38"/>
        <end position="67"/>
    </location>
</feature>
<evidence type="ECO:0000256" key="4">
    <source>
        <dbReference type="SAM" id="Coils"/>
    </source>
</evidence>
<organism evidence="8 9">
    <name type="scientific">Zoogloea dura</name>
    <dbReference type="NCBI Taxonomy" id="2728840"/>
    <lineage>
        <taxon>Bacteria</taxon>
        <taxon>Pseudomonadati</taxon>
        <taxon>Pseudomonadota</taxon>
        <taxon>Betaproteobacteria</taxon>
        <taxon>Rhodocyclales</taxon>
        <taxon>Zoogloeaceae</taxon>
        <taxon>Zoogloea</taxon>
    </lineage>
</organism>
<dbReference type="PRINTS" id="PR00344">
    <property type="entry name" value="BCTRLSENSOR"/>
</dbReference>
<name>A0A848G9Y9_9RHOO</name>
<dbReference type="GO" id="GO:0000155">
    <property type="term" value="F:phosphorelay sensor kinase activity"/>
    <property type="evidence" value="ECO:0007669"/>
    <property type="project" value="InterPro"/>
</dbReference>
<dbReference type="Gene3D" id="3.30.565.10">
    <property type="entry name" value="Histidine kinase-like ATPase, C-terminal domain"/>
    <property type="match status" value="1"/>
</dbReference>
<feature type="coiled-coil region" evidence="4">
    <location>
        <begin position="293"/>
        <end position="344"/>
    </location>
</feature>
<feature type="domain" description="Histidine kinase" evidence="5">
    <location>
        <begin position="353"/>
        <end position="598"/>
    </location>
</feature>
<evidence type="ECO:0000313" key="9">
    <source>
        <dbReference type="Proteomes" id="UP000580043"/>
    </source>
</evidence>
<dbReference type="CDD" id="cd00130">
    <property type="entry name" value="PAS"/>
    <property type="match status" value="2"/>
</dbReference>
<dbReference type="PROSITE" id="PS50113">
    <property type="entry name" value="PAC"/>
    <property type="match status" value="2"/>
</dbReference>
<dbReference type="SUPFAM" id="SSF47384">
    <property type="entry name" value="Homodimeric domain of signal transducing histidine kinase"/>
    <property type="match status" value="1"/>
</dbReference>
<evidence type="ECO:0000256" key="1">
    <source>
        <dbReference type="ARBA" id="ARBA00000085"/>
    </source>
</evidence>
<dbReference type="SMART" id="SM00388">
    <property type="entry name" value="HisKA"/>
    <property type="match status" value="1"/>
</dbReference>
<evidence type="ECO:0000313" key="8">
    <source>
        <dbReference type="EMBL" id="NML28084.1"/>
    </source>
</evidence>
<dbReference type="EMBL" id="JABBGA010000021">
    <property type="protein sequence ID" value="NML28084.1"/>
    <property type="molecule type" value="Genomic_DNA"/>
</dbReference>
<dbReference type="InterPro" id="IPR036097">
    <property type="entry name" value="HisK_dim/P_sf"/>
</dbReference>
<evidence type="ECO:0000256" key="2">
    <source>
        <dbReference type="ARBA" id="ARBA00012438"/>
    </source>
</evidence>
<dbReference type="InterPro" id="IPR005467">
    <property type="entry name" value="His_kinase_dom"/>
</dbReference>
<dbReference type="InterPro" id="IPR003661">
    <property type="entry name" value="HisK_dim/P_dom"/>
</dbReference>
<dbReference type="SMART" id="SM00086">
    <property type="entry name" value="PAC"/>
    <property type="match status" value="2"/>
</dbReference>
<dbReference type="InterPro" id="IPR035965">
    <property type="entry name" value="PAS-like_dom_sf"/>
</dbReference>
<evidence type="ECO:0000259" key="7">
    <source>
        <dbReference type="PROSITE" id="PS50113"/>
    </source>
</evidence>
<feature type="domain" description="PAC" evidence="7">
    <location>
        <begin position="228"/>
        <end position="280"/>
    </location>
</feature>
<dbReference type="SUPFAM" id="SSF55874">
    <property type="entry name" value="ATPase domain of HSP90 chaperone/DNA topoisomerase II/histidine kinase"/>
    <property type="match status" value="1"/>
</dbReference>
<evidence type="ECO:0000259" key="5">
    <source>
        <dbReference type="PROSITE" id="PS50109"/>
    </source>
</evidence>
<dbReference type="InterPro" id="IPR036890">
    <property type="entry name" value="HATPase_C_sf"/>
</dbReference>
<dbReference type="SUPFAM" id="SSF55785">
    <property type="entry name" value="PYP-like sensor domain (PAS domain)"/>
    <property type="match status" value="2"/>
</dbReference>
<reference evidence="8 9" key="1">
    <citation type="submission" date="2020-04" db="EMBL/GenBank/DDBJ databases">
        <title>Zoogloea sp. G-4-1-14 isolated from soil.</title>
        <authorList>
            <person name="Dahal R.H."/>
        </authorList>
    </citation>
    <scope>NUCLEOTIDE SEQUENCE [LARGE SCALE GENOMIC DNA]</scope>
    <source>
        <strain evidence="8 9">G-4-1-14</strain>
    </source>
</reference>
<dbReference type="Gene3D" id="3.30.450.20">
    <property type="entry name" value="PAS domain"/>
    <property type="match status" value="2"/>
</dbReference>
<accession>A0A848G9Y9</accession>
<dbReference type="CDD" id="cd00082">
    <property type="entry name" value="HisKA"/>
    <property type="match status" value="1"/>
</dbReference>
<comment type="catalytic activity">
    <reaction evidence="1">
        <text>ATP + protein L-histidine = ADP + protein N-phospho-L-histidine.</text>
        <dbReference type="EC" id="2.7.13.3"/>
    </reaction>
</comment>
<evidence type="ECO:0000259" key="6">
    <source>
        <dbReference type="PROSITE" id="PS50112"/>
    </source>
</evidence>
<dbReference type="PANTHER" id="PTHR43065">
    <property type="entry name" value="SENSOR HISTIDINE KINASE"/>
    <property type="match status" value="1"/>
</dbReference>
<dbReference type="AlphaFoldDB" id="A0A848G9Y9"/>
<dbReference type="Gene3D" id="1.10.287.130">
    <property type="match status" value="1"/>
</dbReference>
<dbReference type="SMART" id="SM00387">
    <property type="entry name" value="HATPase_c"/>
    <property type="match status" value="1"/>
</dbReference>
<dbReference type="PROSITE" id="PS50109">
    <property type="entry name" value="HIS_KIN"/>
    <property type="match status" value="1"/>
</dbReference>
<protein>
    <recommendedName>
        <fullName evidence="2">histidine kinase</fullName>
        <ecNumber evidence="2">2.7.13.3</ecNumber>
    </recommendedName>
</protein>
<dbReference type="InterPro" id="IPR001610">
    <property type="entry name" value="PAC"/>
</dbReference>
<dbReference type="Proteomes" id="UP000580043">
    <property type="component" value="Unassembled WGS sequence"/>
</dbReference>
<feature type="domain" description="PAC" evidence="7">
    <location>
        <begin position="86"/>
        <end position="136"/>
    </location>
</feature>
<keyword evidence="9" id="KW-1185">Reference proteome</keyword>
<dbReference type="InterPro" id="IPR000014">
    <property type="entry name" value="PAS"/>
</dbReference>
<feature type="domain" description="PAS" evidence="6">
    <location>
        <begin position="137"/>
        <end position="181"/>
    </location>
</feature>
<evidence type="ECO:0000256" key="3">
    <source>
        <dbReference type="ARBA" id="ARBA00022553"/>
    </source>
</evidence>
<dbReference type="Pfam" id="PF08448">
    <property type="entry name" value="PAS_4"/>
    <property type="match status" value="1"/>
</dbReference>
<dbReference type="InterPro" id="IPR000700">
    <property type="entry name" value="PAS-assoc_C"/>
</dbReference>
<dbReference type="Pfam" id="PF02518">
    <property type="entry name" value="HATPase_c"/>
    <property type="match status" value="1"/>
</dbReference>
<gene>
    <name evidence="8" type="ORF">HHL15_20195</name>
</gene>
<sequence length="606" mass="67496">MPPDTPRPLPPASPYRIPGRLFPLAESFGTGILLHRGGPVLFANPAMSRLTGLTPQELADRDFWDLFPAQVRDQGRARLAGESHAARYETLILTAAGDERWVELSIAIESIQGEDTFVCSFIDITERKHAETAQKQTQQLMTQIIDGDPVPTLVINARHVVTHWNHACEQVIGISARSMVGTRRQWSAFYRSERPIMADLIVSGEMDAIVDHYGTKNLRRSPVIEGAYEAEDFFPHMGDQGRWLHFTAAPLRNALGEIIGAIETLQDVTERKNAEAGLLRLQADLEATVAIRTEQLQQAKARLEEDIERRERAEEELLKRYTELTELNCRLHEAQEQLVQSEKMASIGQLAAGVAHEINNPIGYVNSNIRSLKGYIDQLLNVVDAYAARESALPPDEAATLQQIRKAADFDYIRDDINELLRESEEGTERVRKIVQDLRDFSRSDARQDWQASDLHHGLDSTLNIASNEIKYRADVHREYGELPLVECLPSQLNQVFMNLFVNAAQAMPDDRRGLITIRTGVAGGQVWIEVGDDGKGIPPEVIARIFDPFFTTKPVGKGTGLGLSLSYGIIQKHHGKISVSSTPDVGTTFRITLPIHHPASSGAPQ</sequence>
<dbReference type="InterPro" id="IPR003594">
    <property type="entry name" value="HATPase_dom"/>
</dbReference>
<dbReference type="InterPro" id="IPR013656">
    <property type="entry name" value="PAS_4"/>
</dbReference>
<dbReference type="Pfam" id="PF13426">
    <property type="entry name" value="PAS_9"/>
    <property type="match status" value="1"/>
</dbReference>
<dbReference type="PANTHER" id="PTHR43065:SF50">
    <property type="entry name" value="HISTIDINE KINASE"/>
    <property type="match status" value="1"/>
</dbReference>
<keyword evidence="3" id="KW-0597">Phosphoprotein</keyword>
<dbReference type="SMART" id="SM00091">
    <property type="entry name" value="PAS"/>
    <property type="match status" value="2"/>
</dbReference>
<comment type="caution">
    <text evidence="8">The sequence shown here is derived from an EMBL/GenBank/DDBJ whole genome shotgun (WGS) entry which is preliminary data.</text>
</comment>
<keyword evidence="4" id="KW-0175">Coiled coil</keyword>